<keyword evidence="1" id="KW-0677">Repeat</keyword>
<evidence type="ECO:0000256" key="1">
    <source>
        <dbReference type="ARBA" id="ARBA00022737"/>
    </source>
</evidence>
<feature type="signal peptide" evidence="4">
    <location>
        <begin position="1"/>
        <end position="19"/>
    </location>
</feature>
<dbReference type="PANTHER" id="PTHR24126">
    <property type="entry name" value="ANKYRIN REPEAT, PH AND SEC7 DOMAIN CONTAINING PROTEIN SECG-RELATED"/>
    <property type="match status" value="1"/>
</dbReference>
<reference evidence="5 6" key="1">
    <citation type="submission" date="2023-07" db="EMBL/GenBank/DDBJ databases">
        <title>Sorghum-associated microbial communities from plants grown in Nebraska, USA.</title>
        <authorList>
            <person name="Schachtman D."/>
        </authorList>
    </citation>
    <scope>NUCLEOTIDE SEQUENCE [LARGE SCALE GENOMIC DNA]</scope>
    <source>
        <strain evidence="5 6">3262</strain>
    </source>
</reference>
<feature type="chain" id="PRO_5047179169" evidence="4">
    <location>
        <begin position="20"/>
        <end position="153"/>
    </location>
</feature>
<keyword evidence="4" id="KW-0732">Signal</keyword>
<keyword evidence="6" id="KW-1185">Reference proteome</keyword>
<keyword evidence="2 3" id="KW-0040">ANK repeat</keyword>
<evidence type="ECO:0000256" key="4">
    <source>
        <dbReference type="SAM" id="SignalP"/>
    </source>
</evidence>
<dbReference type="SUPFAM" id="SSF48403">
    <property type="entry name" value="Ankyrin repeat"/>
    <property type="match status" value="1"/>
</dbReference>
<feature type="repeat" description="ANK" evidence="3">
    <location>
        <begin position="90"/>
        <end position="118"/>
    </location>
</feature>
<dbReference type="InterPro" id="IPR002110">
    <property type="entry name" value="Ankyrin_rpt"/>
</dbReference>
<dbReference type="PANTHER" id="PTHR24126:SF14">
    <property type="entry name" value="ANK_REP_REGION DOMAIN-CONTAINING PROTEIN"/>
    <property type="match status" value="1"/>
</dbReference>
<dbReference type="Gene3D" id="1.25.40.20">
    <property type="entry name" value="Ankyrin repeat-containing domain"/>
    <property type="match status" value="1"/>
</dbReference>
<dbReference type="Proteomes" id="UP001247620">
    <property type="component" value="Unassembled WGS sequence"/>
</dbReference>
<dbReference type="Pfam" id="PF12796">
    <property type="entry name" value="Ank_2"/>
    <property type="match status" value="1"/>
</dbReference>
<evidence type="ECO:0000256" key="3">
    <source>
        <dbReference type="PROSITE-ProRule" id="PRU00023"/>
    </source>
</evidence>
<dbReference type="RefSeq" id="WP_310093033.1">
    <property type="nucleotide sequence ID" value="NZ_JAVDUU010000001.1"/>
</dbReference>
<name>A0ABU1T7J2_9SPHI</name>
<comment type="caution">
    <text evidence="5">The sequence shown here is derived from an EMBL/GenBank/DDBJ whole genome shotgun (WGS) entry which is preliminary data.</text>
</comment>
<organism evidence="5 6">
    <name type="scientific">Mucilaginibacter pocheonensis</name>
    <dbReference type="NCBI Taxonomy" id="398050"/>
    <lineage>
        <taxon>Bacteria</taxon>
        <taxon>Pseudomonadati</taxon>
        <taxon>Bacteroidota</taxon>
        <taxon>Sphingobacteriia</taxon>
        <taxon>Sphingobacteriales</taxon>
        <taxon>Sphingobacteriaceae</taxon>
        <taxon>Mucilaginibacter</taxon>
    </lineage>
</organism>
<dbReference type="PROSITE" id="PS50297">
    <property type="entry name" value="ANK_REP_REGION"/>
    <property type="match status" value="1"/>
</dbReference>
<dbReference type="InterPro" id="IPR036770">
    <property type="entry name" value="Ankyrin_rpt-contain_sf"/>
</dbReference>
<evidence type="ECO:0000313" key="5">
    <source>
        <dbReference type="EMBL" id="MDR6941365.1"/>
    </source>
</evidence>
<proteinExistence type="predicted"/>
<accession>A0ABU1T7J2</accession>
<dbReference type="SMART" id="SM00248">
    <property type="entry name" value="ANK"/>
    <property type="match status" value="2"/>
</dbReference>
<dbReference type="EMBL" id="JAVDUU010000001">
    <property type="protein sequence ID" value="MDR6941365.1"/>
    <property type="molecule type" value="Genomic_DNA"/>
</dbReference>
<gene>
    <name evidence="5" type="ORF">J2W55_001193</name>
</gene>
<protein>
    <submittedName>
        <fullName evidence="5">Ankyrin repeat protein</fullName>
    </submittedName>
</protein>
<sequence>MKKIVLLFVLFIVGSQLYAQTALPANIEIALKADDAVTIDKLVTKDNINACYGNYSILSDAIRLKAGKCFSLLLTKGADVNKSCNGYIPPLMHAIKYGNLEMVKALIAKGADKNYTYNGELKLTNGPEKGDTPLIYADKYGQDEIADYLNSLK</sequence>
<dbReference type="PROSITE" id="PS50088">
    <property type="entry name" value="ANK_REPEAT"/>
    <property type="match status" value="1"/>
</dbReference>
<evidence type="ECO:0000313" key="6">
    <source>
        <dbReference type="Proteomes" id="UP001247620"/>
    </source>
</evidence>
<evidence type="ECO:0000256" key="2">
    <source>
        <dbReference type="ARBA" id="ARBA00023043"/>
    </source>
</evidence>